<reference evidence="1" key="2">
    <citation type="journal article" date="2015" name="Fish Shellfish Immunol.">
        <title>Early steps in the European eel (Anguilla anguilla)-Vibrio vulnificus interaction in the gills: Role of the RtxA13 toxin.</title>
        <authorList>
            <person name="Callol A."/>
            <person name="Pajuelo D."/>
            <person name="Ebbesson L."/>
            <person name="Teles M."/>
            <person name="MacKenzie S."/>
            <person name="Amaro C."/>
        </authorList>
    </citation>
    <scope>NUCLEOTIDE SEQUENCE</scope>
</reference>
<protein>
    <submittedName>
        <fullName evidence="1">Uncharacterized protein</fullName>
    </submittedName>
</protein>
<organism evidence="1">
    <name type="scientific">Anguilla anguilla</name>
    <name type="common">European freshwater eel</name>
    <name type="synonym">Muraena anguilla</name>
    <dbReference type="NCBI Taxonomy" id="7936"/>
    <lineage>
        <taxon>Eukaryota</taxon>
        <taxon>Metazoa</taxon>
        <taxon>Chordata</taxon>
        <taxon>Craniata</taxon>
        <taxon>Vertebrata</taxon>
        <taxon>Euteleostomi</taxon>
        <taxon>Actinopterygii</taxon>
        <taxon>Neopterygii</taxon>
        <taxon>Teleostei</taxon>
        <taxon>Anguilliformes</taxon>
        <taxon>Anguillidae</taxon>
        <taxon>Anguilla</taxon>
    </lineage>
</organism>
<dbReference type="AlphaFoldDB" id="A0A0E9W2S0"/>
<accession>A0A0E9W2S0</accession>
<dbReference type="EMBL" id="GBXM01023920">
    <property type="protein sequence ID" value="JAH84657.1"/>
    <property type="molecule type" value="Transcribed_RNA"/>
</dbReference>
<sequence>MKKTHSFFTAYTAIDKSGLKKAHSMSKYKLLLNLTSESNYEQFTSLQFQSCNLVR</sequence>
<evidence type="ECO:0000313" key="1">
    <source>
        <dbReference type="EMBL" id="JAH84657.1"/>
    </source>
</evidence>
<proteinExistence type="predicted"/>
<name>A0A0E9W2S0_ANGAN</name>
<reference evidence="1" key="1">
    <citation type="submission" date="2014-11" db="EMBL/GenBank/DDBJ databases">
        <authorList>
            <person name="Amaro Gonzalez C."/>
        </authorList>
    </citation>
    <scope>NUCLEOTIDE SEQUENCE</scope>
</reference>